<reference evidence="1" key="1">
    <citation type="submission" date="2020-04" db="EMBL/GenBank/DDBJ databases">
        <authorList>
            <person name="Chiriac C."/>
            <person name="Salcher M."/>
            <person name="Ghai R."/>
            <person name="Kavagutti S V."/>
        </authorList>
    </citation>
    <scope>NUCLEOTIDE SEQUENCE</scope>
</reference>
<dbReference type="EMBL" id="LR796697">
    <property type="protein sequence ID" value="CAB4160466.1"/>
    <property type="molecule type" value="Genomic_DNA"/>
</dbReference>
<protein>
    <submittedName>
        <fullName evidence="1">Uncharacterized protein</fullName>
    </submittedName>
</protein>
<sequence>MPNRWPIASGNWSDSAIWSGSIIPTASDDVFTNNQIVFVDTDVTIRSIRNSATGSAIASAAQANCFYLNNGVTLTANNGGVIGAVTNASFFPTIIVSGSASATIIANVTSSGTYGNAILLLNGASLTITGSVTPGFIDSQPQQRVIRSSSTGSLRISGSVLNGGSTYFGSTIWLTAATRLDINGTVFGSIGISGFNTIENASSGLVTITGSIIGSSVQLTPVIGNTSTGTVIISGSVTSGAGGLGILNNSTGTIIVTGSVTAVGGYGISNASTGIVSVSGSVTAGTGNSGVISTTAGRIQIIGPISSSIVFPGVQSTSATATNIFTGPFYNINNRNAVYAQNIQLISGSTPTWTFDTETYAAQRTLYIANYPGNFPAESNVRQGIIYGDANQFTGAVAIPSASNVLIGVPIDNTTGSATLSPQDVFNFAIQNLTGSNTIGERLKNISTTQTTAATVAAFNA</sequence>
<accession>A0A6J5NS31</accession>
<organism evidence="1">
    <name type="scientific">uncultured Caudovirales phage</name>
    <dbReference type="NCBI Taxonomy" id="2100421"/>
    <lineage>
        <taxon>Viruses</taxon>
        <taxon>Duplodnaviria</taxon>
        <taxon>Heunggongvirae</taxon>
        <taxon>Uroviricota</taxon>
        <taxon>Caudoviricetes</taxon>
        <taxon>Peduoviridae</taxon>
        <taxon>Maltschvirus</taxon>
        <taxon>Maltschvirus maltsch</taxon>
    </lineage>
</organism>
<name>A0A6J5NS31_9CAUD</name>
<gene>
    <name evidence="1" type="ORF">UFOVP723_205</name>
</gene>
<evidence type="ECO:0000313" key="1">
    <source>
        <dbReference type="EMBL" id="CAB4160466.1"/>
    </source>
</evidence>
<proteinExistence type="predicted"/>